<dbReference type="AlphaFoldDB" id="C6R687"/>
<proteinExistence type="predicted"/>
<dbReference type="Proteomes" id="UP000004384">
    <property type="component" value="Unassembled WGS sequence"/>
</dbReference>
<feature type="region of interest" description="Disordered" evidence="1">
    <location>
        <begin position="386"/>
        <end position="407"/>
    </location>
</feature>
<dbReference type="EMBL" id="ACVP01000001">
    <property type="protein sequence ID" value="EET78469.1"/>
    <property type="molecule type" value="Genomic_DNA"/>
</dbReference>
<name>C6R687_9CORY</name>
<gene>
    <name evidence="3" type="ORF">CORTU0001_2184</name>
</gene>
<dbReference type="PROSITE" id="PS51257">
    <property type="entry name" value="PROKAR_LIPOPROTEIN"/>
    <property type="match status" value="1"/>
</dbReference>
<keyword evidence="2" id="KW-0732">Signal</keyword>
<evidence type="ECO:0000256" key="1">
    <source>
        <dbReference type="SAM" id="MobiDB-lite"/>
    </source>
</evidence>
<evidence type="ECO:0008006" key="5">
    <source>
        <dbReference type="Google" id="ProtNLM"/>
    </source>
</evidence>
<accession>C6R687</accession>
<organism evidence="3 4">
    <name type="scientific">Corynebacterium tuberculostearicum SK141</name>
    <dbReference type="NCBI Taxonomy" id="553206"/>
    <lineage>
        <taxon>Bacteria</taxon>
        <taxon>Bacillati</taxon>
        <taxon>Actinomycetota</taxon>
        <taxon>Actinomycetes</taxon>
        <taxon>Mycobacteriales</taxon>
        <taxon>Corynebacteriaceae</taxon>
        <taxon>Corynebacterium</taxon>
    </lineage>
</organism>
<sequence length="407" mass="45731">MPFISRNNKKFKLAALASVGVLAVTGLSACGNDDSSDEPNFGQKASDSDGGMSIEEAYDVYDNAYEEGDPNRWCTLQNLAISVGEYDESNIHYLTPNAKHVAESMVDKYGREGCAHALIVANKRNQQTGEAYMSMKYSLLTKDINNTDYVKKYAKKIYPDADVDLAFEELNKDKDKVFERVDEKAFDQAAKLYKMSITPARLDEALRTYDVDTDGDVAVPGSYPYELSADQYRKAFDEAGVDMSDFAAYVIASEIDERLSAAIDSEKSSHHPFDVDVHETYYLEQPPAEWMDRLVDEFKFTESEARSGAEYALDYAANREGRQPHLLVPYLFSKYVSGPDHTPETATLPNGEKAEFTEDVYNKAEVVGDLSDWEQGYLPAGVTNREAKEKYSEEQIRQWQEDGTPLD</sequence>
<feature type="chain" id="PRO_5038999421" description="Lipoprotein" evidence="2">
    <location>
        <begin position="30"/>
        <end position="407"/>
    </location>
</feature>
<evidence type="ECO:0000313" key="4">
    <source>
        <dbReference type="Proteomes" id="UP000004384"/>
    </source>
</evidence>
<protein>
    <recommendedName>
        <fullName evidence="5">Lipoprotein</fullName>
    </recommendedName>
</protein>
<reference evidence="3 4" key="1">
    <citation type="submission" date="2009-06" db="EMBL/GenBank/DDBJ databases">
        <authorList>
            <person name="Dodson R."/>
            <person name="Sebastian Y."/>
            <person name="Madupu R."/>
            <person name="Durkin A.S."/>
            <person name="Torralba M."/>
            <person name="Methe B."/>
            <person name="Sutton G.G."/>
            <person name="Strausberg R.L."/>
            <person name="Nelson K.E."/>
        </authorList>
    </citation>
    <scope>NUCLEOTIDE SEQUENCE [LARGE SCALE GENOMIC DNA]</scope>
    <source>
        <strain evidence="3 4">SK141</strain>
    </source>
</reference>
<feature type="signal peptide" evidence="2">
    <location>
        <begin position="1"/>
        <end position="29"/>
    </location>
</feature>
<feature type="compositionally biased region" description="Basic and acidic residues" evidence="1">
    <location>
        <begin position="386"/>
        <end position="400"/>
    </location>
</feature>
<evidence type="ECO:0000313" key="3">
    <source>
        <dbReference type="EMBL" id="EET78469.1"/>
    </source>
</evidence>
<evidence type="ECO:0000256" key="2">
    <source>
        <dbReference type="SAM" id="SignalP"/>
    </source>
</evidence>
<comment type="caution">
    <text evidence="3">The sequence shown here is derived from an EMBL/GenBank/DDBJ whole genome shotgun (WGS) entry which is preliminary data.</text>
</comment>